<gene>
    <name evidence="3" type="ORF">MIT9_P1535</name>
</gene>
<dbReference type="EMBL" id="AP024714">
    <property type="protein sequence ID" value="BCX81953.1"/>
    <property type="molecule type" value="Genomic_DNA"/>
</dbReference>
<evidence type="ECO:0000313" key="3">
    <source>
        <dbReference type="EMBL" id="BCX81953.1"/>
    </source>
</evidence>
<dbReference type="KEGG" id="mcau:MIT9_P1535"/>
<proteinExistence type="predicted"/>
<feature type="chain" id="PRO_5043863180" description="Cytochrome P460 domain-containing protein" evidence="1">
    <location>
        <begin position="20"/>
        <end position="157"/>
    </location>
</feature>
<evidence type="ECO:0000256" key="1">
    <source>
        <dbReference type="SAM" id="SignalP"/>
    </source>
</evidence>
<organism evidence="3 4">
    <name type="scientific">Methylomarinovum caldicuralii</name>
    <dbReference type="NCBI Taxonomy" id="438856"/>
    <lineage>
        <taxon>Bacteria</taxon>
        <taxon>Pseudomonadati</taxon>
        <taxon>Pseudomonadota</taxon>
        <taxon>Gammaproteobacteria</taxon>
        <taxon>Methylococcales</taxon>
        <taxon>Methylothermaceae</taxon>
        <taxon>Methylomarinovum</taxon>
    </lineage>
</organism>
<dbReference type="Pfam" id="PF16694">
    <property type="entry name" value="Cytochrome_P460"/>
    <property type="match status" value="1"/>
</dbReference>
<dbReference type="InterPro" id="IPR038142">
    <property type="entry name" value="Cytochrome_P460_sp"/>
</dbReference>
<sequence>MKKTALLLLGLLSAGAATAAENQVRYPQGFRSWYHVKSMVIMPGHPLANPFGGIHHVYANYKALQGLKTGRYPKGAVFVFDLWDYAEDNHALVEKQRKLIGVMEHDDQRFAATGGWGFEGFGGGKPNKRLVTDGGKGCFECHQAREDHRYVFSELRD</sequence>
<protein>
    <recommendedName>
        <fullName evidence="2">Cytochrome P460 domain-containing protein</fullName>
    </recommendedName>
</protein>
<evidence type="ECO:0000259" key="2">
    <source>
        <dbReference type="Pfam" id="PF16694"/>
    </source>
</evidence>
<dbReference type="Proteomes" id="UP001321825">
    <property type="component" value="Chromosome"/>
</dbReference>
<evidence type="ECO:0000313" key="4">
    <source>
        <dbReference type="Proteomes" id="UP001321825"/>
    </source>
</evidence>
<dbReference type="RefSeq" id="WP_317704373.1">
    <property type="nucleotide sequence ID" value="NZ_AP024714.1"/>
</dbReference>
<dbReference type="InterPro" id="IPR032033">
    <property type="entry name" value="Cytochrome_P460"/>
</dbReference>
<feature type="signal peptide" evidence="1">
    <location>
        <begin position="1"/>
        <end position="19"/>
    </location>
</feature>
<dbReference type="CDD" id="cd20752">
    <property type="entry name" value="cyt_c'_beta"/>
    <property type="match status" value="1"/>
</dbReference>
<dbReference type="AlphaFoldDB" id="A0AAU9CPT8"/>
<accession>A0AAU9CPT8</accession>
<name>A0AAU9CPT8_9GAMM</name>
<keyword evidence="1" id="KW-0732">Signal</keyword>
<keyword evidence="4" id="KW-1185">Reference proteome</keyword>
<feature type="domain" description="Cytochrome P460" evidence="2">
    <location>
        <begin position="27"/>
        <end position="153"/>
    </location>
</feature>
<dbReference type="Gene3D" id="3.50.70.20">
    <property type="entry name" value="Cytochrome P460"/>
    <property type="match status" value="1"/>
</dbReference>
<reference evidence="4" key="1">
    <citation type="journal article" date="2024" name="Int. J. Syst. Evol. Microbiol.">
        <title>Methylomarinovum tepidoasis sp. nov., a moderately thermophilic methanotroph of the family Methylothermaceae isolated from a deep-sea hydrothermal field.</title>
        <authorList>
            <person name="Hirayama H."/>
            <person name="Takaki Y."/>
            <person name="Abe M."/>
            <person name="Miyazaki M."/>
            <person name="Uematsu K."/>
            <person name="Matsui Y."/>
            <person name="Takai K."/>
        </authorList>
    </citation>
    <scope>NUCLEOTIDE SEQUENCE [LARGE SCALE GENOMIC DNA]</scope>
    <source>
        <strain evidence="4">IT-9</strain>
    </source>
</reference>